<keyword evidence="1" id="KW-0812">Transmembrane</keyword>
<name>A0A075GJ77_9ARCH</name>
<sequence>MHFISTFKKYTQESKPVNPRIFVGAAAGVLAVILVVFTLTGTSVVSDVEGGFFSPSTQQQVLPLEIELFDISILEVTEKQATLEIKFKVSNPNFKSVMLQHIKYSVYHNDARITAGELGSSPEGFLASPNYFIILNERPSIIGEKFTITNTGNTPELWETLTKNELNWRVSGEAFFNLSSITAGQENILEFDFSKND</sequence>
<dbReference type="SUPFAM" id="SSF117070">
    <property type="entry name" value="LEA14-like"/>
    <property type="match status" value="1"/>
</dbReference>
<organism evidence="2">
    <name type="scientific">uncultured marine thaumarchaeote KM3_14_C04</name>
    <dbReference type="NCBI Taxonomy" id="1456014"/>
    <lineage>
        <taxon>Archaea</taxon>
        <taxon>Nitrososphaerota</taxon>
        <taxon>environmental samples</taxon>
    </lineage>
</organism>
<evidence type="ECO:0008006" key="3">
    <source>
        <dbReference type="Google" id="ProtNLM"/>
    </source>
</evidence>
<evidence type="ECO:0000256" key="1">
    <source>
        <dbReference type="SAM" id="Phobius"/>
    </source>
</evidence>
<protein>
    <recommendedName>
        <fullName evidence="3">Water stress and hypersensitive response domain-containing protein</fullName>
    </recommendedName>
</protein>
<evidence type="ECO:0000313" key="2">
    <source>
        <dbReference type="EMBL" id="AIF01648.1"/>
    </source>
</evidence>
<keyword evidence="1" id="KW-0472">Membrane</keyword>
<dbReference type="EMBL" id="KF900627">
    <property type="protein sequence ID" value="AIF01648.1"/>
    <property type="molecule type" value="Genomic_DNA"/>
</dbReference>
<reference evidence="2" key="1">
    <citation type="journal article" date="2014" name="Genome Biol. Evol.">
        <title>Pangenome evidence for extensive interdomain horizontal transfer affecting lineage core and shell genes in uncultured planktonic thaumarchaeota and euryarchaeota.</title>
        <authorList>
            <person name="Deschamps P."/>
            <person name="Zivanovic Y."/>
            <person name="Moreira D."/>
            <person name="Rodriguez-Valera F."/>
            <person name="Lopez-Garcia P."/>
        </authorList>
    </citation>
    <scope>NUCLEOTIDE SEQUENCE</scope>
</reference>
<feature type="transmembrane region" description="Helical" evidence="1">
    <location>
        <begin position="21"/>
        <end position="39"/>
    </location>
</feature>
<dbReference type="AlphaFoldDB" id="A0A075GJ77"/>
<keyword evidence="1" id="KW-1133">Transmembrane helix</keyword>
<dbReference type="Gene3D" id="2.60.40.1820">
    <property type="match status" value="1"/>
</dbReference>
<proteinExistence type="predicted"/>
<accession>A0A075GJ77</accession>